<evidence type="ECO:0000313" key="8">
    <source>
        <dbReference type="EMBL" id="HIZ47915.1"/>
    </source>
</evidence>
<dbReference type="PANTHER" id="PTHR43166:SF35">
    <property type="entry name" value="L-CYSTINE IMPORT ATP-BINDING PROTEIN TCYN"/>
    <property type="match status" value="1"/>
</dbReference>
<dbReference type="InterPro" id="IPR017871">
    <property type="entry name" value="ABC_transporter-like_CS"/>
</dbReference>
<accession>A0A9D2JEW6</accession>
<dbReference type="SUPFAM" id="SSF52540">
    <property type="entry name" value="P-loop containing nucleoside triphosphate hydrolases"/>
    <property type="match status" value="1"/>
</dbReference>
<evidence type="ECO:0000256" key="1">
    <source>
        <dbReference type="ARBA" id="ARBA00004202"/>
    </source>
</evidence>
<reference evidence="8" key="2">
    <citation type="submission" date="2021-04" db="EMBL/GenBank/DDBJ databases">
        <authorList>
            <person name="Gilroy R."/>
        </authorList>
    </citation>
    <scope>NUCLEOTIDE SEQUENCE</scope>
    <source>
        <strain evidence="8">3436</strain>
    </source>
</reference>
<feature type="domain" description="ABC transporter" evidence="7">
    <location>
        <begin position="4"/>
        <end position="255"/>
    </location>
</feature>
<proteinExistence type="predicted"/>
<dbReference type="InterPro" id="IPR003593">
    <property type="entry name" value="AAA+_ATPase"/>
</dbReference>
<dbReference type="Proteomes" id="UP000824031">
    <property type="component" value="Unassembled WGS sequence"/>
</dbReference>
<keyword evidence="5 8" id="KW-0067">ATP-binding</keyword>
<dbReference type="Gene3D" id="3.40.50.300">
    <property type="entry name" value="P-loop containing nucleotide triphosphate hydrolases"/>
    <property type="match status" value="1"/>
</dbReference>
<gene>
    <name evidence="8" type="ORF">H9810_04255</name>
</gene>
<dbReference type="InterPro" id="IPR027417">
    <property type="entry name" value="P-loop_NTPase"/>
</dbReference>
<protein>
    <submittedName>
        <fullName evidence="8">Amino acid ABC transporter ATP-binding protein</fullName>
    </submittedName>
</protein>
<evidence type="ECO:0000313" key="9">
    <source>
        <dbReference type="Proteomes" id="UP000824031"/>
    </source>
</evidence>
<dbReference type="PIRSF" id="PIRSF039085">
    <property type="entry name" value="ABC_ATPase_HisP"/>
    <property type="match status" value="1"/>
</dbReference>
<dbReference type="PROSITE" id="PS00211">
    <property type="entry name" value="ABC_TRANSPORTER_1"/>
    <property type="match status" value="1"/>
</dbReference>
<dbReference type="PROSITE" id="PS50893">
    <property type="entry name" value="ABC_TRANSPORTER_2"/>
    <property type="match status" value="1"/>
</dbReference>
<dbReference type="InterPro" id="IPR050086">
    <property type="entry name" value="MetN_ABC_transporter-like"/>
</dbReference>
<keyword evidence="2" id="KW-0813">Transport</keyword>
<comment type="subcellular location">
    <subcellularLocation>
        <location evidence="1">Cell membrane</location>
        <topology evidence="1">Peripheral membrane protein</topology>
    </subcellularLocation>
</comment>
<dbReference type="GO" id="GO:0005524">
    <property type="term" value="F:ATP binding"/>
    <property type="evidence" value="ECO:0007669"/>
    <property type="project" value="UniProtKB-KW"/>
</dbReference>
<evidence type="ECO:0000259" key="7">
    <source>
        <dbReference type="PROSITE" id="PS50893"/>
    </source>
</evidence>
<keyword evidence="4" id="KW-0547">Nucleotide-binding</keyword>
<dbReference type="PANTHER" id="PTHR43166">
    <property type="entry name" value="AMINO ACID IMPORT ATP-BINDING PROTEIN"/>
    <property type="match status" value="1"/>
</dbReference>
<sequence length="259" mass="28397">MALLEVAGIGKSFGATAVLRDISFTLDQGEALAIIGSSGSGKTTLLRCLNFLETADAGSITVAGETLWSADDARTQSEAAIRKKRLHFGLVFQNFNLFPQYTALQNITLAGELLAKERPDYKQNRRAIHEELETRARALLADMGLSDRAGHYPHQLSGGQQQRVAIARALALQPDILCFDEPTSALDPELTGEVLRVLRDLAAHKTTMIIVTHEMKFARDVADRILFMDGGVVVEQGPAKQVIDHPQEERTKQFLANYG</sequence>
<dbReference type="AlphaFoldDB" id="A0A9D2JEW6"/>
<dbReference type="InterPro" id="IPR003439">
    <property type="entry name" value="ABC_transporter-like_ATP-bd"/>
</dbReference>
<dbReference type="GO" id="GO:0015424">
    <property type="term" value="F:ABC-type amino acid transporter activity"/>
    <property type="evidence" value="ECO:0007669"/>
    <property type="project" value="InterPro"/>
</dbReference>
<evidence type="ECO:0000256" key="5">
    <source>
        <dbReference type="ARBA" id="ARBA00022840"/>
    </source>
</evidence>
<evidence type="ECO:0000256" key="6">
    <source>
        <dbReference type="ARBA" id="ARBA00023136"/>
    </source>
</evidence>
<name>A0A9D2JEW6_9FIRM</name>
<dbReference type="Pfam" id="PF00005">
    <property type="entry name" value="ABC_tran"/>
    <property type="match status" value="1"/>
</dbReference>
<dbReference type="InterPro" id="IPR030679">
    <property type="entry name" value="ABC_ATPase_HisP-typ"/>
</dbReference>
<evidence type="ECO:0000256" key="3">
    <source>
        <dbReference type="ARBA" id="ARBA00022475"/>
    </source>
</evidence>
<dbReference type="EMBL" id="DXBO01000056">
    <property type="protein sequence ID" value="HIZ47915.1"/>
    <property type="molecule type" value="Genomic_DNA"/>
</dbReference>
<comment type="caution">
    <text evidence="8">The sequence shown here is derived from an EMBL/GenBank/DDBJ whole genome shotgun (WGS) entry which is preliminary data.</text>
</comment>
<reference evidence="8" key="1">
    <citation type="journal article" date="2021" name="PeerJ">
        <title>Extensive microbial diversity within the chicken gut microbiome revealed by metagenomics and culture.</title>
        <authorList>
            <person name="Gilroy R."/>
            <person name="Ravi A."/>
            <person name="Getino M."/>
            <person name="Pursley I."/>
            <person name="Horton D.L."/>
            <person name="Alikhan N.F."/>
            <person name="Baker D."/>
            <person name="Gharbi K."/>
            <person name="Hall N."/>
            <person name="Watson M."/>
            <person name="Adriaenssens E.M."/>
            <person name="Foster-Nyarko E."/>
            <person name="Jarju S."/>
            <person name="Secka A."/>
            <person name="Antonio M."/>
            <person name="Oren A."/>
            <person name="Chaudhuri R.R."/>
            <person name="La Ragione R."/>
            <person name="Hildebrand F."/>
            <person name="Pallen M.J."/>
        </authorList>
    </citation>
    <scope>NUCLEOTIDE SEQUENCE</scope>
    <source>
        <strain evidence="8">3436</strain>
    </source>
</reference>
<evidence type="ECO:0000256" key="4">
    <source>
        <dbReference type="ARBA" id="ARBA00022741"/>
    </source>
</evidence>
<keyword evidence="6" id="KW-0472">Membrane</keyword>
<organism evidence="8 9">
    <name type="scientific">Candidatus Gemmiger excrementavium</name>
    <dbReference type="NCBI Taxonomy" id="2838608"/>
    <lineage>
        <taxon>Bacteria</taxon>
        <taxon>Bacillati</taxon>
        <taxon>Bacillota</taxon>
        <taxon>Clostridia</taxon>
        <taxon>Eubacteriales</taxon>
        <taxon>Gemmiger</taxon>
    </lineage>
</organism>
<evidence type="ECO:0000256" key="2">
    <source>
        <dbReference type="ARBA" id="ARBA00022448"/>
    </source>
</evidence>
<dbReference type="SMART" id="SM00382">
    <property type="entry name" value="AAA"/>
    <property type="match status" value="1"/>
</dbReference>
<dbReference type="GO" id="GO:0005886">
    <property type="term" value="C:plasma membrane"/>
    <property type="evidence" value="ECO:0007669"/>
    <property type="project" value="UniProtKB-SubCell"/>
</dbReference>
<keyword evidence="3" id="KW-1003">Cell membrane</keyword>
<dbReference type="GO" id="GO:0016887">
    <property type="term" value="F:ATP hydrolysis activity"/>
    <property type="evidence" value="ECO:0007669"/>
    <property type="project" value="InterPro"/>
</dbReference>